<dbReference type="EMBL" id="ATBP01000123">
    <property type="protein sequence ID" value="ETR72684.1"/>
    <property type="molecule type" value="Genomic_DNA"/>
</dbReference>
<name>A0A1V1PD30_9BACT</name>
<reference evidence="2" key="1">
    <citation type="submission" date="2012-11" db="EMBL/GenBank/DDBJ databases">
        <authorList>
            <person name="Lucero-Rivera Y.E."/>
            <person name="Tovar-Ramirez D."/>
        </authorList>
    </citation>
    <scope>NUCLEOTIDE SEQUENCE [LARGE SCALE GENOMIC DNA]</scope>
    <source>
        <strain evidence="2">Araruama</strain>
    </source>
</reference>
<dbReference type="AlphaFoldDB" id="A0A1V1PD30"/>
<proteinExistence type="predicted"/>
<dbReference type="Proteomes" id="UP000189670">
    <property type="component" value="Unassembled WGS sequence"/>
</dbReference>
<evidence type="ECO:0000313" key="2">
    <source>
        <dbReference type="Proteomes" id="UP000189670"/>
    </source>
</evidence>
<evidence type="ECO:0008006" key="3">
    <source>
        <dbReference type="Google" id="ProtNLM"/>
    </source>
</evidence>
<protein>
    <recommendedName>
        <fullName evidence="3">KAP NTPase domain-containing protein</fullName>
    </recommendedName>
</protein>
<accession>A0A1V1PD30</accession>
<sequence>MSSITIKCVEQIFNEIIFEIKEKFSCDSPPEDTNHIRSIAKMLSSCKINEQFIIVIDELSISDVDLLKRFAESIVGLITFYNNSYKNKYIRFIVSTISEPKDIIKNKQKASEYFAYLNSNYWQNSIEKLYDTIIIHLNLKISLKNKQLILKQTDDNPRLLKYLIRKILLHCNFEDDEIQKVVIKAIGESY</sequence>
<evidence type="ECO:0000313" key="1">
    <source>
        <dbReference type="EMBL" id="ETR72684.1"/>
    </source>
</evidence>
<comment type="caution">
    <text evidence="1">The sequence shown here is derived from an EMBL/GenBank/DDBJ whole genome shotgun (WGS) entry which is preliminary data.</text>
</comment>
<gene>
    <name evidence="1" type="ORF">OMM_01530</name>
</gene>
<organism evidence="1 2">
    <name type="scientific">Candidatus Magnetoglobus multicellularis str. Araruama</name>
    <dbReference type="NCBI Taxonomy" id="890399"/>
    <lineage>
        <taxon>Bacteria</taxon>
        <taxon>Pseudomonadati</taxon>
        <taxon>Thermodesulfobacteriota</taxon>
        <taxon>Desulfobacteria</taxon>
        <taxon>Desulfobacterales</taxon>
        <taxon>Desulfobacteraceae</taxon>
        <taxon>Candidatus Magnetoglobus</taxon>
    </lineage>
</organism>